<evidence type="ECO:0000313" key="3">
    <source>
        <dbReference type="EMBL" id="KNC51916.1"/>
    </source>
</evidence>
<dbReference type="Pfam" id="PF25372">
    <property type="entry name" value="DUF7885"/>
    <property type="match status" value="1"/>
</dbReference>
<evidence type="ECO:0000313" key="4">
    <source>
        <dbReference type="Proteomes" id="UP000054408"/>
    </source>
</evidence>
<dbReference type="GeneID" id="25566911"/>
<dbReference type="InterPro" id="IPR002110">
    <property type="entry name" value="Ankyrin_rpt"/>
</dbReference>
<dbReference type="RefSeq" id="XP_013755513.1">
    <property type="nucleotide sequence ID" value="XM_013900059.1"/>
</dbReference>
<protein>
    <recommendedName>
        <fullName evidence="2">F-box/LRR-repeat protein 15-like leucin rich repeat domain-containing protein</fullName>
    </recommendedName>
</protein>
<dbReference type="PANTHER" id="PTHR13318">
    <property type="entry name" value="PARTNER OF PAIRED, ISOFORM B-RELATED"/>
    <property type="match status" value="1"/>
</dbReference>
<dbReference type="Gene3D" id="3.80.10.10">
    <property type="entry name" value="Ribonuclease Inhibitor"/>
    <property type="match status" value="1"/>
</dbReference>
<name>A0A0L0DII5_THETB</name>
<dbReference type="InterPro" id="IPR057207">
    <property type="entry name" value="FBXL15_LRR"/>
</dbReference>
<proteinExistence type="predicted"/>
<dbReference type="STRING" id="461836.A0A0L0DII5"/>
<keyword evidence="1" id="KW-0040">ANK repeat</keyword>
<dbReference type="SUPFAM" id="SSF48403">
    <property type="entry name" value="Ankyrin repeat"/>
    <property type="match status" value="1"/>
</dbReference>
<dbReference type="SUPFAM" id="SSF52047">
    <property type="entry name" value="RNI-like"/>
    <property type="match status" value="1"/>
</dbReference>
<organism evidence="3 4">
    <name type="scientific">Thecamonas trahens ATCC 50062</name>
    <dbReference type="NCBI Taxonomy" id="461836"/>
    <lineage>
        <taxon>Eukaryota</taxon>
        <taxon>Apusozoa</taxon>
        <taxon>Apusomonadida</taxon>
        <taxon>Apusomonadidae</taxon>
        <taxon>Thecamonas</taxon>
    </lineage>
</organism>
<dbReference type="PROSITE" id="PS50297">
    <property type="entry name" value="ANK_REP_REGION"/>
    <property type="match status" value="1"/>
</dbReference>
<accession>A0A0L0DII5</accession>
<reference evidence="3 4" key="1">
    <citation type="submission" date="2010-05" db="EMBL/GenBank/DDBJ databases">
        <title>The Genome Sequence of Thecamonas trahens ATCC 50062.</title>
        <authorList>
            <consortium name="The Broad Institute Genome Sequencing Platform"/>
            <person name="Russ C."/>
            <person name="Cuomo C."/>
            <person name="Shea T."/>
            <person name="Young S.K."/>
            <person name="Zeng Q."/>
            <person name="Koehrsen M."/>
            <person name="Haas B."/>
            <person name="Borodovsky M."/>
            <person name="Guigo R."/>
            <person name="Alvarado L."/>
            <person name="Berlin A."/>
            <person name="Bochicchio J."/>
            <person name="Borenstein D."/>
            <person name="Chapman S."/>
            <person name="Chen Z."/>
            <person name="Freedman E."/>
            <person name="Gellesch M."/>
            <person name="Goldberg J."/>
            <person name="Griggs A."/>
            <person name="Gujja S."/>
            <person name="Heilman E."/>
            <person name="Heiman D."/>
            <person name="Hepburn T."/>
            <person name="Howarth C."/>
            <person name="Jen D."/>
            <person name="Larson L."/>
            <person name="Mehta T."/>
            <person name="Park D."/>
            <person name="Pearson M."/>
            <person name="Roberts A."/>
            <person name="Saif S."/>
            <person name="Shenoy N."/>
            <person name="Sisk P."/>
            <person name="Stolte C."/>
            <person name="Sykes S."/>
            <person name="Thomson T."/>
            <person name="Walk T."/>
            <person name="White J."/>
            <person name="Yandava C."/>
            <person name="Burger G."/>
            <person name="Gray M.W."/>
            <person name="Holland P.W.H."/>
            <person name="King N."/>
            <person name="Lang F.B.F."/>
            <person name="Roger A.J."/>
            <person name="Ruiz-Trillo I."/>
            <person name="Lander E."/>
            <person name="Nusbaum C."/>
        </authorList>
    </citation>
    <scope>NUCLEOTIDE SEQUENCE [LARGE SCALE GENOMIC DNA]</scope>
    <source>
        <strain evidence="3 4">ATCC 50062</strain>
    </source>
</reference>
<dbReference type="InterPro" id="IPR032675">
    <property type="entry name" value="LRR_dom_sf"/>
</dbReference>
<gene>
    <name evidence="3" type="ORF">AMSG_08153</name>
</gene>
<dbReference type="EMBL" id="GL349471">
    <property type="protein sequence ID" value="KNC51916.1"/>
    <property type="molecule type" value="Genomic_DNA"/>
</dbReference>
<dbReference type="eggNOG" id="KOG1947">
    <property type="taxonomic scope" value="Eukaryota"/>
</dbReference>
<dbReference type="Gene3D" id="1.25.40.20">
    <property type="entry name" value="Ankyrin repeat-containing domain"/>
    <property type="match status" value="1"/>
</dbReference>
<dbReference type="SMART" id="SM00367">
    <property type="entry name" value="LRR_CC"/>
    <property type="match status" value="5"/>
</dbReference>
<feature type="repeat" description="ANK" evidence="1">
    <location>
        <begin position="399"/>
        <end position="431"/>
    </location>
</feature>
<dbReference type="Proteomes" id="UP000054408">
    <property type="component" value="Unassembled WGS sequence"/>
</dbReference>
<sequence length="507" mass="50881">MDAGGAHVDLGVWAGGRERVRGLGGFDDDGGGRGGGGLGFDPRTVLERGRAMQGAAVVSSVTFVAHAGVDDDVVDVVDGYGDELQSIDLKGSCVSDDSIIAIARACPLLAYIDLSQTSLVTDRALSALAAGCPRLMRVKLARAKGVSDAGLVALASSCSELVEVDVSGCDVGDAGVAALAAGAAGLAHLELNGCVKVSDAAVAAVVGLCPQMEVLGLEGCVGLDALVTLEVARAGQGSAPALTQESVAMVLACSKGAPHLVHHLGRVGALPATALGLARAAGMDILAPVRAADGLGKSSSQELVDALVVRGFDPFEVEADGRHSYTLAPGSVAPAVVQAMRVWLATHGDGAADVAGGINRATLALFVSLRAGSEVRFSAAHLGELIRAGANVNALEPVLGQRPLHIAASGGQMATVMALLAAGAELWAMNAAGEGAYALATSHELTALLTGATELPAPFVAHMRQVLGHDVSLRNGNGDRVEALEEALAAKASELTATQAELPTTHG</sequence>
<dbReference type="PANTHER" id="PTHR13318:SF190">
    <property type="entry name" value="PARTNER OF PAIRED, ISOFORM B"/>
    <property type="match status" value="1"/>
</dbReference>
<keyword evidence="4" id="KW-1185">Reference proteome</keyword>
<dbReference type="PROSITE" id="PS50088">
    <property type="entry name" value="ANK_REPEAT"/>
    <property type="match status" value="1"/>
</dbReference>
<dbReference type="OrthoDB" id="550575at2759"/>
<evidence type="ECO:0000259" key="2">
    <source>
        <dbReference type="Pfam" id="PF25372"/>
    </source>
</evidence>
<dbReference type="GO" id="GO:0019005">
    <property type="term" value="C:SCF ubiquitin ligase complex"/>
    <property type="evidence" value="ECO:0007669"/>
    <property type="project" value="TreeGrafter"/>
</dbReference>
<evidence type="ECO:0000256" key="1">
    <source>
        <dbReference type="PROSITE-ProRule" id="PRU00023"/>
    </source>
</evidence>
<dbReference type="InterPro" id="IPR006553">
    <property type="entry name" value="Leu-rich_rpt_Cys-con_subtyp"/>
</dbReference>
<dbReference type="InterPro" id="IPR036770">
    <property type="entry name" value="Ankyrin_rpt-contain_sf"/>
</dbReference>
<dbReference type="GO" id="GO:0031146">
    <property type="term" value="P:SCF-dependent proteasomal ubiquitin-dependent protein catabolic process"/>
    <property type="evidence" value="ECO:0007669"/>
    <property type="project" value="TreeGrafter"/>
</dbReference>
<dbReference type="AlphaFoldDB" id="A0A0L0DII5"/>
<feature type="domain" description="F-box/LRR-repeat protein 15-like leucin rich repeat" evidence="2">
    <location>
        <begin position="90"/>
        <end position="205"/>
    </location>
</feature>